<comment type="function">
    <text evidence="7">Catalyzes the transfer of the diacylglyceryl group from phosphatidylglycerol to the sulfhydryl group of the N-terminal cysteine of a prolipoprotein, the first step in the formation of mature lipoproteins.</text>
</comment>
<sequence length="259" mass="29587">MMKKRRKSMKPILFSLGPLEVRAYGFFFAAAFVLCFAFGQLRGKKMKISSEKVWDMAFYIMFSSLAGAKLLSIIVEWKYIMQHGLTLDILRSGFVFLGGLIGGTAGGFYYVLKNKLDYRKYMDFVAPIVPFGHAVGRMGCFFNGCCYGRPTDSCIGIVFPAIGDGVPRIPSQLIEVFFLLIIVGTLLFWHSRRKYKGQLFILYITWYSIFRFINEFFRGDPRGGLMFFSTSQWISLFAIVAITIFGYKLKYNKKEAPDA</sequence>
<comment type="similarity">
    <text evidence="1 7">Belongs to the Lgt family.</text>
</comment>
<feature type="transmembrane region" description="Helical" evidence="7">
    <location>
        <begin position="21"/>
        <end position="41"/>
    </location>
</feature>
<dbReference type="NCBIfam" id="TIGR00544">
    <property type="entry name" value="lgt"/>
    <property type="match status" value="1"/>
</dbReference>
<keyword evidence="6 7" id="KW-0472">Membrane</keyword>
<keyword evidence="2 7" id="KW-1003">Cell membrane</keyword>
<comment type="pathway">
    <text evidence="7">Protein modification; lipoprotein biosynthesis (diacylglyceryl transfer).</text>
</comment>
<organism evidence="8 9">
    <name type="scientific">Muiribacterium halophilum</name>
    <dbReference type="NCBI Taxonomy" id="2053465"/>
    <lineage>
        <taxon>Bacteria</taxon>
        <taxon>Candidatus Muiribacteriota</taxon>
        <taxon>Candidatus Muiribacteriia</taxon>
        <taxon>Candidatus Muiribacteriales</taxon>
        <taxon>Candidatus Muiribacteriaceae</taxon>
        <taxon>Candidatus Muiribacterium</taxon>
    </lineage>
</organism>
<evidence type="ECO:0000256" key="4">
    <source>
        <dbReference type="ARBA" id="ARBA00022692"/>
    </source>
</evidence>
<name>A0A2N5Z9F2_MUIH1</name>
<feature type="transmembrane region" description="Helical" evidence="7">
    <location>
        <begin position="225"/>
        <end position="247"/>
    </location>
</feature>
<feature type="binding site" evidence="7">
    <location>
        <position position="137"/>
    </location>
    <ligand>
        <name>a 1,2-diacyl-sn-glycero-3-phospho-(1'-sn-glycerol)</name>
        <dbReference type="ChEBI" id="CHEBI:64716"/>
    </ligand>
</feature>
<keyword evidence="3 7" id="KW-0808">Transferase</keyword>
<keyword evidence="8" id="KW-0449">Lipoprotein</keyword>
<gene>
    <name evidence="7 8" type="primary">lgt</name>
    <name evidence="8" type="ORF">C0601_13405</name>
</gene>
<dbReference type="EC" id="2.5.1.145" evidence="7"/>
<dbReference type="PANTHER" id="PTHR30589:SF0">
    <property type="entry name" value="PHOSPHATIDYLGLYCEROL--PROLIPOPROTEIN DIACYLGLYCERYL TRANSFERASE"/>
    <property type="match status" value="1"/>
</dbReference>
<evidence type="ECO:0000313" key="8">
    <source>
        <dbReference type="EMBL" id="PLX15308.1"/>
    </source>
</evidence>
<dbReference type="UniPathway" id="UPA00664"/>
<keyword evidence="5 7" id="KW-1133">Transmembrane helix</keyword>
<dbReference type="AlphaFoldDB" id="A0A2N5Z9F2"/>
<evidence type="ECO:0000256" key="2">
    <source>
        <dbReference type="ARBA" id="ARBA00022475"/>
    </source>
</evidence>
<proteinExistence type="inferred from homology"/>
<comment type="subcellular location">
    <subcellularLocation>
        <location evidence="7">Cell membrane</location>
        <topology evidence="7">Multi-pass membrane protein</topology>
    </subcellularLocation>
</comment>
<comment type="catalytic activity">
    <reaction evidence="7">
        <text>L-cysteinyl-[prolipoprotein] + a 1,2-diacyl-sn-glycero-3-phospho-(1'-sn-glycerol) = an S-1,2-diacyl-sn-glyceryl-L-cysteinyl-[prolipoprotein] + sn-glycerol 1-phosphate + H(+)</text>
        <dbReference type="Rhea" id="RHEA:56712"/>
        <dbReference type="Rhea" id="RHEA-COMP:14679"/>
        <dbReference type="Rhea" id="RHEA-COMP:14680"/>
        <dbReference type="ChEBI" id="CHEBI:15378"/>
        <dbReference type="ChEBI" id="CHEBI:29950"/>
        <dbReference type="ChEBI" id="CHEBI:57685"/>
        <dbReference type="ChEBI" id="CHEBI:64716"/>
        <dbReference type="ChEBI" id="CHEBI:140658"/>
        <dbReference type="EC" id="2.5.1.145"/>
    </reaction>
</comment>
<evidence type="ECO:0000256" key="6">
    <source>
        <dbReference type="ARBA" id="ARBA00023136"/>
    </source>
</evidence>
<dbReference type="GO" id="GO:0008961">
    <property type="term" value="F:phosphatidylglycerol-prolipoprotein diacylglyceryl transferase activity"/>
    <property type="evidence" value="ECO:0007669"/>
    <property type="project" value="UniProtKB-UniRule"/>
</dbReference>
<dbReference type="EMBL" id="PKTG01000142">
    <property type="protein sequence ID" value="PLX15308.1"/>
    <property type="molecule type" value="Genomic_DNA"/>
</dbReference>
<feature type="transmembrane region" description="Helical" evidence="7">
    <location>
        <begin position="89"/>
        <end position="112"/>
    </location>
</feature>
<dbReference type="GO" id="GO:0005886">
    <property type="term" value="C:plasma membrane"/>
    <property type="evidence" value="ECO:0007669"/>
    <property type="project" value="UniProtKB-SubCell"/>
</dbReference>
<dbReference type="PANTHER" id="PTHR30589">
    <property type="entry name" value="PROLIPOPROTEIN DIACYLGLYCERYL TRANSFERASE"/>
    <property type="match status" value="1"/>
</dbReference>
<evidence type="ECO:0000256" key="1">
    <source>
        <dbReference type="ARBA" id="ARBA00007150"/>
    </source>
</evidence>
<evidence type="ECO:0000256" key="3">
    <source>
        <dbReference type="ARBA" id="ARBA00022679"/>
    </source>
</evidence>
<protein>
    <recommendedName>
        <fullName evidence="7">Phosphatidylglycerol--prolipoprotein diacylglyceryl transferase</fullName>
        <ecNumber evidence="7">2.5.1.145</ecNumber>
    </recommendedName>
</protein>
<reference evidence="8 9" key="1">
    <citation type="submission" date="2017-11" db="EMBL/GenBank/DDBJ databases">
        <title>Genome-resolved metagenomics identifies genetic mobility, metabolic interactions, and unexpected diversity in perchlorate-reducing communities.</title>
        <authorList>
            <person name="Barnum T.P."/>
            <person name="Figueroa I.A."/>
            <person name="Carlstrom C.I."/>
            <person name="Lucas L.N."/>
            <person name="Engelbrektson A.L."/>
            <person name="Coates J.D."/>
        </authorList>
    </citation>
    <scope>NUCLEOTIDE SEQUENCE [LARGE SCALE GENOMIC DNA]</scope>
    <source>
        <strain evidence="8">BM706</strain>
    </source>
</reference>
<dbReference type="HAMAP" id="MF_01147">
    <property type="entry name" value="Lgt"/>
    <property type="match status" value="1"/>
</dbReference>
<feature type="transmembrane region" description="Helical" evidence="7">
    <location>
        <begin position="169"/>
        <end position="190"/>
    </location>
</feature>
<dbReference type="GO" id="GO:0042158">
    <property type="term" value="P:lipoprotein biosynthetic process"/>
    <property type="evidence" value="ECO:0007669"/>
    <property type="project" value="UniProtKB-UniRule"/>
</dbReference>
<keyword evidence="4 7" id="KW-0812">Transmembrane</keyword>
<feature type="transmembrane region" description="Helical" evidence="7">
    <location>
        <begin position="197"/>
        <end position="213"/>
    </location>
</feature>
<evidence type="ECO:0000256" key="7">
    <source>
        <dbReference type="HAMAP-Rule" id="MF_01147"/>
    </source>
</evidence>
<evidence type="ECO:0000256" key="5">
    <source>
        <dbReference type="ARBA" id="ARBA00022989"/>
    </source>
</evidence>
<dbReference type="Proteomes" id="UP000234857">
    <property type="component" value="Unassembled WGS sequence"/>
</dbReference>
<dbReference type="Pfam" id="PF01790">
    <property type="entry name" value="LGT"/>
    <property type="match status" value="1"/>
</dbReference>
<dbReference type="InterPro" id="IPR001640">
    <property type="entry name" value="Lgt"/>
</dbReference>
<accession>A0A2N5Z9F2</accession>
<evidence type="ECO:0000313" key="9">
    <source>
        <dbReference type="Proteomes" id="UP000234857"/>
    </source>
</evidence>
<feature type="transmembrane region" description="Helical" evidence="7">
    <location>
        <begin position="56"/>
        <end position="77"/>
    </location>
</feature>
<comment type="caution">
    <text evidence="8">The sequence shown here is derived from an EMBL/GenBank/DDBJ whole genome shotgun (WGS) entry which is preliminary data.</text>
</comment>